<evidence type="ECO:0000313" key="2">
    <source>
        <dbReference type="Proteomes" id="UP000887116"/>
    </source>
</evidence>
<proteinExistence type="predicted"/>
<sequence length="88" mass="9761">MFLPELVEFFPLHSTPPILAVENKKVIEVTNAAAEVGQNLIQPDKCFHLFSSPSKKIREIVIAKIRTTSLQFQLTGSLLKGIIADAEE</sequence>
<comment type="caution">
    <text evidence="1">The sequence shown here is derived from an EMBL/GenBank/DDBJ whole genome shotgun (WGS) entry which is preliminary data.</text>
</comment>
<dbReference type="Proteomes" id="UP000887116">
    <property type="component" value="Unassembled WGS sequence"/>
</dbReference>
<keyword evidence="2" id="KW-1185">Reference proteome</keyword>
<accession>A0A8X6KZ71</accession>
<dbReference type="AlphaFoldDB" id="A0A8X6KZ71"/>
<protein>
    <submittedName>
        <fullName evidence="1">Uncharacterized protein</fullName>
    </submittedName>
</protein>
<name>A0A8X6KZ71_TRICU</name>
<organism evidence="1 2">
    <name type="scientific">Trichonephila clavata</name>
    <name type="common">Joro spider</name>
    <name type="synonym">Nephila clavata</name>
    <dbReference type="NCBI Taxonomy" id="2740835"/>
    <lineage>
        <taxon>Eukaryota</taxon>
        <taxon>Metazoa</taxon>
        <taxon>Ecdysozoa</taxon>
        <taxon>Arthropoda</taxon>
        <taxon>Chelicerata</taxon>
        <taxon>Arachnida</taxon>
        <taxon>Araneae</taxon>
        <taxon>Araneomorphae</taxon>
        <taxon>Entelegynae</taxon>
        <taxon>Araneoidea</taxon>
        <taxon>Nephilidae</taxon>
        <taxon>Trichonephila</taxon>
    </lineage>
</organism>
<evidence type="ECO:0000313" key="1">
    <source>
        <dbReference type="EMBL" id="GFQ90709.1"/>
    </source>
</evidence>
<dbReference type="EMBL" id="BMAO01013735">
    <property type="protein sequence ID" value="GFQ90709.1"/>
    <property type="molecule type" value="Genomic_DNA"/>
</dbReference>
<reference evidence="1" key="1">
    <citation type="submission" date="2020-07" db="EMBL/GenBank/DDBJ databases">
        <title>Multicomponent nature underlies the extraordinary mechanical properties of spider dragline silk.</title>
        <authorList>
            <person name="Kono N."/>
            <person name="Nakamura H."/>
            <person name="Mori M."/>
            <person name="Yoshida Y."/>
            <person name="Ohtoshi R."/>
            <person name="Malay A.D."/>
            <person name="Moran D.A.P."/>
            <person name="Tomita M."/>
            <person name="Numata K."/>
            <person name="Arakawa K."/>
        </authorList>
    </citation>
    <scope>NUCLEOTIDE SEQUENCE</scope>
</reference>
<gene>
    <name evidence="1" type="ORF">TNCT_127181</name>
</gene>